<dbReference type="HOGENOM" id="CLU_1917380_0_0_1"/>
<proteinExistence type="predicted"/>
<sequence length="134" mass="15052">MAEQHILASLLPGFAPHIATLTVDAFHKIGFDLDTIGREREIAYLEERTRLEYEKAGMRVNIAIWNMHIPIDGNHYFEQILESGLQSMERGGGFRIVAFRGNGLIKNNGACGFDNWRCSGNQTKDGNTITFQPV</sequence>
<gene>
    <name evidence="1" type="ORF">COCCADRAFT_42062</name>
</gene>
<organism evidence="1 2">
    <name type="scientific">Cochliobolus carbonum (strain 26-R-13)</name>
    <name type="common">Maize leaf spot fungus</name>
    <name type="synonym">Bipolaris zeicola</name>
    <dbReference type="NCBI Taxonomy" id="930089"/>
    <lineage>
        <taxon>Eukaryota</taxon>
        <taxon>Fungi</taxon>
        <taxon>Dikarya</taxon>
        <taxon>Ascomycota</taxon>
        <taxon>Pezizomycotina</taxon>
        <taxon>Dothideomycetes</taxon>
        <taxon>Pleosporomycetidae</taxon>
        <taxon>Pleosporales</taxon>
        <taxon>Pleosporineae</taxon>
        <taxon>Pleosporaceae</taxon>
        <taxon>Bipolaris</taxon>
    </lineage>
</organism>
<dbReference type="Proteomes" id="UP000053841">
    <property type="component" value="Unassembled WGS sequence"/>
</dbReference>
<dbReference type="AlphaFoldDB" id="W6XNM7"/>
<name>W6XNM7_COCC2</name>
<accession>W6XNM7</accession>
<dbReference type="KEGG" id="bze:COCCADRAFT_42062"/>
<reference evidence="1 2" key="1">
    <citation type="journal article" date="2013" name="PLoS Genet.">
        <title>Comparative genome structure, secondary metabolite, and effector coding capacity across Cochliobolus pathogens.</title>
        <authorList>
            <person name="Condon B.J."/>
            <person name="Leng Y."/>
            <person name="Wu D."/>
            <person name="Bushley K.E."/>
            <person name="Ohm R.A."/>
            <person name="Otillar R."/>
            <person name="Martin J."/>
            <person name="Schackwitz W."/>
            <person name="Grimwood J."/>
            <person name="MohdZainudin N."/>
            <person name="Xue C."/>
            <person name="Wang R."/>
            <person name="Manning V.A."/>
            <person name="Dhillon B."/>
            <person name="Tu Z.J."/>
            <person name="Steffenson B.J."/>
            <person name="Salamov A."/>
            <person name="Sun H."/>
            <person name="Lowry S."/>
            <person name="LaButti K."/>
            <person name="Han J."/>
            <person name="Copeland A."/>
            <person name="Lindquist E."/>
            <person name="Barry K."/>
            <person name="Schmutz J."/>
            <person name="Baker S.E."/>
            <person name="Ciuffetti L.M."/>
            <person name="Grigoriev I.V."/>
            <person name="Zhong S."/>
            <person name="Turgeon B.G."/>
        </authorList>
    </citation>
    <scope>NUCLEOTIDE SEQUENCE [LARGE SCALE GENOMIC DNA]</scope>
    <source>
        <strain evidence="1 2">26-R-13</strain>
    </source>
</reference>
<dbReference type="GeneID" id="19149629"/>
<dbReference type="OrthoDB" id="3783614at2759"/>
<dbReference type="RefSeq" id="XP_007718590.1">
    <property type="nucleotide sequence ID" value="XM_007720400.1"/>
</dbReference>
<evidence type="ECO:0000313" key="1">
    <source>
        <dbReference type="EMBL" id="EUC27103.1"/>
    </source>
</evidence>
<keyword evidence="2" id="KW-1185">Reference proteome</keyword>
<dbReference type="EMBL" id="KI965005">
    <property type="protein sequence ID" value="EUC27103.1"/>
    <property type="molecule type" value="Genomic_DNA"/>
</dbReference>
<protein>
    <submittedName>
        <fullName evidence="1">Uncharacterized protein</fullName>
    </submittedName>
</protein>
<evidence type="ECO:0000313" key="2">
    <source>
        <dbReference type="Proteomes" id="UP000053841"/>
    </source>
</evidence>